<feature type="non-terminal residue" evidence="1">
    <location>
        <position position="288"/>
    </location>
</feature>
<dbReference type="Pfam" id="PF11958">
    <property type="entry name" value="DUF3472"/>
    <property type="match status" value="1"/>
</dbReference>
<gene>
    <name evidence="1" type="ORF">METZ01_LOCUS393370</name>
</gene>
<evidence type="ECO:0008006" key="2">
    <source>
        <dbReference type="Google" id="ProtNLM"/>
    </source>
</evidence>
<protein>
    <recommendedName>
        <fullName evidence="2">DUF5077 domain-containing protein</fullName>
    </recommendedName>
</protein>
<name>A0A382V1S9_9ZZZZ</name>
<dbReference type="EMBL" id="UINC01148559">
    <property type="protein sequence ID" value="SVD40516.1"/>
    <property type="molecule type" value="Genomic_DNA"/>
</dbReference>
<organism evidence="1">
    <name type="scientific">marine metagenome</name>
    <dbReference type="NCBI Taxonomy" id="408172"/>
    <lineage>
        <taxon>unclassified sequences</taxon>
        <taxon>metagenomes</taxon>
        <taxon>ecological metagenomes</taxon>
    </lineage>
</organism>
<dbReference type="InterPro" id="IPR021862">
    <property type="entry name" value="DUF3472"/>
</dbReference>
<reference evidence="1" key="1">
    <citation type="submission" date="2018-05" db="EMBL/GenBank/DDBJ databases">
        <authorList>
            <person name="Lanie J.A."/>
            <person name="Ng W.-L."/>
            <person name="Kazmierczak K.M."/>
            <person name="Andrzejewski T.M."/>
            <person name="Davidsen T.M."/>
            <person name="Wayne K.J."/>
            <person name="Tettelin H."/>
            <person name="Glass J.I."/>
            <person name="Rusch D."/>
            <person name="Podicherti R."/>
            <person name="Tsui H.-C.T."/>
            <person name="Winkler M.E."/>
        </authorList>
    </citation>
    <scope>NUCLEOTIDE SEQUENCE</scope>
</reference>
<feature type="non-terminal residue" evidence="1">
    <location>
        <position position="1"/>
    </location>
</feature>
<evidence type="ECO:0000313" key="1">
    <source>
        <dbReference type="EMBL" id="SVD40516.1"/>
    </source>
</evidence>
<proteinExistence type="predicted"/>
<sequence length="288" mass="32760">PSSHFVFDDNFEGDILINEVRVPKSGVAMYTYYEALGWRGGASGYAGIQVHPRGNNFIFSIWDHKEHTAPIKAVHRGPGTITQKFGGEGTGLKSWNFELGWEHDTWYTLVSRSWAVGDHTFYGFWARSGKTKKWTHLVTMDVAVKKAFFKGGTDAFIEDWLETGKNVRTTNLRGGWKRKLNDDWHAFQSGRYSVNYWDLEPGKRSFNFKTNWNGGVSKDETGSFYFMTAGGKDTKPSVANPSRHTIKRKDTKPKYEAIKLKSAKLRLAKRGKLVVTWETDSQTLPQFG</sequence>
<accession>A0A382V1S9</accession>
<dbReference type="AlphaFoldDB" id="A0A382V1S9"/>